<feature type="domain" description="Prion-inhibition and propagation HeLo" evidence="2">
    <location>
        <begin position="11"/>
        <end position="192"/>
    </location>
</feature>
<organism evidence="3 4">
    <name type="scientific">Lepraria finkii</name>
    <dbReference type="NCBI Taxonomy" id="1340010"/>
    <lineage>
        <taxon>Eukaryota</taxon>
        <taxon>Fungi</taxon>
        <taxon>Dikarya</taxon>
        <taxon>Ascomycota</taxon>
        <taxon>Pezizomycotina</taxon>
        <taxon>Lecanoromycetes</taxon>
        <taxon>OSLEUM clade</taxon>
        <taxon>Lecanoromycetidae</taxon>
        <taxon>Lecanorales</taxon>
        <taxon>Lecanorineae</taxon>
        <taxon>Stereocaulaceae</taxon>
        <taxon>Lepraria</taxon>
    </lineage>
</organism>
<evidence type="ECO:0000313" key="4">
    <source>
        <dbReference type="Proteomes" id="UP001590951"/>
    </source>
</evidence>
<accession>A0ABR4BL42</accession>
<reference evidence="3 4" key="1">
    <citation type="submission" date="2024-09" db="EMBL/GenBank/DDBJ databases">
        <title>Rethinking Asexuality: The Enigmatic Case of Functional Sexual Genes in Lepraria (Stereocaulaceae).</title>
        <authorList>
            <person name="Doellman M."/>
            <person name="Sun Y."/>
            <person name="Barcenas-Pena A."/>
            <person name="Lumbsch H.T."/>
            <person name="Grewe F."/>
        </authorList>
    </citation>
    <scope>NUCLEOTIDE SEQUENCE [LARGE SCALE GENOMIC DNA]</scope>
    <source>
        <strain evidence="3 4">Grewe 0041</strain>
    </source>
</reference>
<protein>
    <recommendedName>
        <fullName evidence="2">Prion-inhibition and propagation HeLo domain-containing protein</fullName>
    </recommendedName>
</protein>
<feature type="region of interest" description="Disordered" evidence="1">
    <location>
        <begin position="205"/>
        <end position="236"/>
    </location>
</feature>
<dbReference type="PANTHER" id="PTHR37542:SF3">
    <property type="entry name" value="PRION-INHIBITION AND PROPAGATION HELO DOMAIN-CONTAINING PROTEIN"/>
    <property type="match status" value="1"/>
</dbReference>
<evidence type="ECO:0000313" key="3">
    <source>
        <dbReference type="EMBL" id="KAL2057484.1"/>
    </source>
</evidence>
<evidence type="ECO:0000256" key="1">
    <source>
        <dbReference type="SAM" id="MobiDB-lite"/>
    </source>
</evidence>
<name>A0ABR4BL42_9LECA</name>
<proteinExistence type="predicted"/>
<evidence type="ECO:0000259" key="2">
    <source>
        <dbReference type="Pfam" id="PF14479"/>
    </source>
</evidence>
<dbReference type="PANTHER" id="PTHR37542">
    <property type="entry name" value="HELO DOMAIN-CONTAINING PROTEIN-RELATED"/>
    <property type="match status" value="1"/>
</dbReference>
<gene>
    <name evidence="3" type="ORF">ABVK25_002537</name>
</gene>
<feature type="compositionally biased region" description="Basic and acidic residues" evidence="1">
    <location>
        <begin position="215"/>
        <end position="227"/>
    </location>
</feature>
<dbReference type="Proteomes" id="UP001590951">
    <property type="component" value="Unassembled WGS sequence"/>
</dbReference>
<keyword evidence="4" id="KW-1185">Reference proteome</keyword>
<dbReference type="InterPro" id="IPR029498">
    <property type="entry name" value="HeLo_dom"/>
</dbReference>
<sequence length="236" mass="27245">MVPVEPISLSIGLASLFSTCIQCFDYIDSAKSYGRDFELLTTKLEIQKTRLLMWGQSAGVAFVDGPIERLWWWDSPLCRPVIQSILECIHVLFEDTRRLSNRYGPRQSKEARAQPNHKAAFDLFSIFKVRMEERQRQAGVACKARWAIHDKAKFKNLIDDLGHFIDGLEQITNSIDTERRRKKSLTEEIRSILVAKLFRRKLSKKTGPWRSGQGVHDKDSSLDETNRRKSRSHALV</sequence>
<dbReference type="EMBL" id="JBHFEH010000005">
    <property type="protein sequence ID" value="KAL2057484.1"/>
    <property type="molecule type" value="Genomic_DNA"/>
</dbReference>
<dbReference type="Pfam" id="PF14479">
    <property type="entry name" value="HeLo"/>
    <property type="match status" value="1"/>
</dbReference>
<dbReference type="InterPro" id="IPR038305">
    <property type="entry name" value="HeLo_sf"/>
</dbReference>
<comment type="caution">
    <text evidence="3">The sequence shown here is derived from an EMBL/GenBank/DDBJ whole genome shotgun (WGS) entry which is preliminary data.</text>
</comment>
<dbReference type="Gene3D" id="1.20.120.1020">
    <property type="entry name" value="Prion-inhibition and propagation, HeLo domain"/>
    <property type="match status" value="1"/>
</dbReference>